<evidence type="ECO:0000256" key="6">
    <source>
        <dbReference type="SAM" id="Phobius"/>
    </source>
</evidence>
<keyword evidence="4 6" id="KW-1133">Transmembrane helix</keyword>
<dbReference type="EMBL" id="LAXD01000001">
    <property type="protein sequence ID" value="KWX01277.1"/>
    <property type="molecule type" value="Genomic_DNA"/>
</dbReference>
<feature type="transmembrane region" description="Helical" evidence="6">
    <location>
        <begin position="33"/>
        <end position="56"/>
    </location>
</feature>
<name>A0A132MTT8_9ACTN</name>
<dbReference type="RefSeq" id="WP_066887659.1">
    <property type="nucleotide sequence ID" value="NZ_LAXD01000001.1"/>
</dbReference>
<dbReference type="Pfam" id="PF03631">
    <property type="entry name" value="Virul_fac_BrkB"/>
    <property type="match status" value="1"/>
</dbReference>
<gene>
    <name evidence="7" type="ORF">LI90_2305</name>
</gene>
<evidence type="ECO:0000256" key="3">
    <source>
        <dbReference type="ARBA" id="ARBA00022692"/>
    </source>
</evidence>
<dbReference type="PIRSF" id="PIRSF035875">
    <property type="entry name" value="RNase_BN"/>
    <property type="match status" value="1"/>
</dbReference>
<dbReference type="PATRIC" id="fig|1469144.10.peg.2505"/>
<dbReference type="InterPro" id="IPR017039">
    <property type="entry name" value="Virul_fac_BrkB"/>
</dbReference>
<dbReference type="PANTHER" id="PTHR30213:SF0">
    <property type="entry name" value="UPF0761 MEMBRANE PROTEIN YIHY"/>
    <property type="match status" value="1"/>
</dbReference>
<dbReference type="STRING" id="1469144.LI90_2305"/>
<feature type="transmembrane region" description="Helical" evidence="6">
    <location>
        <begin position="183"/>
        <end position="203"/>
    </location>
</feature>
<keyword evidence="5 6" id="KW-0472">Membrane</keyword>
<keyword evidence="2" id="KW-1003">Cell membrane</keyword>
<sequence length="297" mass="31397">MAKGTASWLLVRRTVLAAWEHRVLGLAAEAGFWGLLSLPPLLLTLLSLIGYVTDALSPLQVDALEEAMLEIASGLLVPSVVTSVVHPLVHQMLTQGRSDVASLAFVGSLWAGSTATHTYVNTIAIAYGKRDARSAVRSRLLALALYLGGVVVSAVLLPLLVVGPRVLGHLLPARVATVVHSPVGYWAVVLPGCAVVITTLYRMTVPGRSRWWSHLPGGVLAAVGWAVGSLGLRWYVRFAFAHANIYGPLAAPAAALLFLYVTALAVLVGAELNAQLARQPRAEAAPTRAVALALPRR</sequence>
<evidence type="ECO:0000256" key="1">
    <source>
        <dbReference type="ARBA" id="ARBA00004651"/>
    </source>
</evidence>
<feature type="transmembrane region" description="Helical" evidence="6">
    <location>
        <begin position="248"/>
        <end position="270"/>
    </location>
</feature>
<protein>
    <submittedName>
        <fullName evidence="7">Ribonuclease BN</fullName>
    </submittedName>
</protein>
<evidence type="ECO:0000256" key="4">
    <source>
        <dbReference type="ARBA" id="ARBA00022989"/>
    </source>
</evidence>
<dbReference type="Proteomes" id="UP000070188">
    <property type="component" value="Unassembled WGS sequence"/>
</dbReference>
<dbReference type="AlphaFoldDB" id="A0A132MTT8"/>
<feature type="transmembrane region" description="Helical" evidence="6">
    <location>
        <begin position="140"/>
        <end position="163"/>
    </location>
</feature>
<feature type="transmembrane region" description="Helical" evidence="6">
    <location>
        <begin position="68"/>
        <end position="89"/>
    </location>
</feature>
<evidence type="ECO:0000256" key="2">
    <source>
        <dbReference type="ARBA" id="ARBA00022475"/>
    </source>
</evidence>
<keyword evidence="8" id="KW-1185">Reference proteome</keyword>
<comment type="caution">
    <text evidence="7">The sequence shown here is derived from an EMBL/GenBank/DDBJ whole genome shotgun (WGS) entry which is preliminary data.</text>
</comment>
<comment type="subcellular location">
    <subcellularLocation>
        <location evidence="1">Cell membrane</location>
        <topology evidence="1">Multi-pass membrane protein</topology>
    </subcellularLocation>
</comment>
<feature type="transmembrane region" description="Helical" evidence="6">
    <location>
        <begin position="215"/>
        <end position="236"/>
    </location>
</feature>
<organism evidence="7 8">
    <name type="scientific">Carbonactinospora thermoautotrophica</name>
    <dbReference type="NCBI Taxonomy" id="1469144"/>
    <lineage>
        <taxon>Bacteria</taxon>
        <taxon>Bacillati</taxon>
        <taxon>Actinomycetota</taxon>
        <taxon>Actinomycetes</taxon>
        <taxon>Kitasatosporales</taxon>
        <taxon>Carbonactinosporaceae</taxon>
        <taxon>Carbonactinospora</taxon>
    </lineage>
</organism>
<proteinExistence type="predicted"/>
<dbReference type="PANTHER" id="PTHR30213">
    <property type="entry name" value="INNER MEMBRANE PROTEIN YHJD"/>
    <property type="match status" value="1"/>
</dbReference>
<evidence type="ECO:0000256" key="5">
    <source>
        <dbReference type="ARBA" id="ARBA00023136"/>
    </source>
</evidence>
<dbReference type="GO" id="GO:0005886">
    <property type="term" value="C:plasma membrane"/>
    <property type="evidence" value="ECO:0007669"/>
    <property type="project" value="UniProtKB-SubCell"/>
</dbReference>
<reference evidence="8" key="1">
    <citation type="submission" date="2015-04" db="EMBL/GenBank/DDBJ databases">
        <title>Physiological reanalysis, assessment of diazotrophy, and genome sequences of multiple isolates of Streptomyces thermoautotrophicus.</title>
        <authorList>
            <person name="MacKellar D.C."/>
            <person name="Lieber L."/>
            <person name="Norman J."/>
            <person name="Bolger A."/>
            <person name="Tobin C."/>
            <person name="Murray J.W."/>
            <person name="Chang R."/>
            <person name="Ford T."/>
            <person name="Nguyen P.Q."/>
            <person name="Woodward J."/>
            <person name="Permingeat H."/>
            <person name="Joshi N.S."/>
            <person name="Silver P.A."/>
            <person name="Usadel B."/>
            <person name="Rutherford A.W."/>
            <person name="Friesen M."/>
            <person name="Prell J."/>
        </authorList>
    </citation>
    <scope>NUCLEOTIDE SEQUENCE [LARGE SCALE GENOMIC DNA]</scope>
    <source>
        <strain evidence="8">H1</strain>
    </source>
</reference>
<accession>A0A132MTT8</accession>
<evidence type="ECO:0000313" key="7">
    <source>
        <dbReference type="EMBL" id="KWX01277.1"/>
    </source>
</evidence>
<keyword evidence="3 6" id="KW-0812">Transmembrane</keyword>
<evidence type="ECO:0000313" key="8">
    <source>
        <dbReference type="Proteomes" id="UP000070188"/>
    </source>
</evidence>